<feature type="region of interest" description="Disordered" evidence="3">
    <location>
        <begin position="328"/>
        <end position="361"/>
    </location>
</feature>
<name>A0A6A5EVQ5_PERFL</name>
<feature type="domain" description="Trichohyalin-plectin-homology" evidence="4">
    <location>
        <begin position="134"/>
        <end position="481"/>
    </location>
</feature>
<feature type="compositionally biased region" description="Basic and acidic residues" evidence="3">
    <location>
        <begin position="336"/>
        <end position="361"/>
    </location>
</feature>
<dbReference type="OrthoDB" id="331765at2759"/>
<dbReference type="Proteomes" id="UP000465112">
    <property type="component" value="Chromosome 12"/>
</dbReference>
<evidence type="ECO:0000256" key="1">
    <source>
        <dbReference type="ARBA" id="ARBA00023054"/>
    </source>
</evidence>
<dbReference type="InterPro" id="IPR043597">
    <property type="entry name" value="TPH_dom"/>
</dbReference>
<keyword evidence="1 2" id="KW-0175">Coiled coil</keyword>
<sequence>MASVVQYGRRRGSSKRVSSVEEVSRMIQPPDLRQVTVLTKAEWLRIQDEINRLNKDKERTREAAKQRETLHLQSKEVVKLWSNTIAGQRQKKLEAKKLREEIEEEKRKLTDKEEAKYQEQQRREAIEKAKTQLYYQTDRVKGLHRALLLTEVLKEREAQIELRKRIKSASKDVDKEFLNMVESREDEALRQEQEKALQKKLERQAVAEQLKNQVKENKLLRERQKMENKKDGEETQRLQELYQWEQRMEEERQAKLKRDIMHAHLEHITNRELIRAADAQKQNAEEEQRKLFLSAKQKMMKLRKDKEKELFREAQMRRERIMDKLTVTQQEQTDTEEQRTAKAVAERDAKQAQWQREEEEKKAAMLESIAAHREFLRLEKEQRDKTDQQNTRDRLQAKKQADRIFSEKQQLKTQRIKEDGRKLQEFHATQMAQKSARHQQLRREEHEFEVKTAELIAEEENLFQQYSRHIISAAAEAQRNVFPLCKAAGEGVGGGLCPISNGVKPRYLVQDRSGAQMPKYVSGATQNVKKLNEAVDIHDTKRRLGFTWS</sequence>
<reference evidence="5 6" key="1">
    <citation type="submission" date="2019-06" db="EMBL/GenBank/DDBJ databases">
        <title>A chromosome-scale genome assembly of the European perch, Perca fluviatilis.</title>
        <authorList>
            <person name="Roques C."/>
            <person name="Zahm M."/>
            <person name="Cabau C."/>
            <person name="Klopp C."/>
            <person name="Bouchez O."/>
            <person name="Donnadieu C."/>
            <person name="Kuhl H."/>
            <person name="Gislard M."/>
            <person name="Guendouz S."/>
            <person name="Journot L."/>
            <person name="Haffray P."/>
            <person name="Bestin A."/>
            <person name="Morvezen R."/>
            <person name="Feron R."/>
            <person name="Wen M."/>
            <person name="Jouanno E."/>
            <person name="Herpin A."/>
            <person name="Schartl M."/>
            <person name="Postlethwait J."/>
            <person name="Schaerlinger B."/>
            <person name="Chardard D."/>
            <person name="Lecocq T."/>
            <person name="Poncet C."/>
            <person name="Jaffrelo L."/>
            <person name="Lampietro C."/>
            <person name="Guiguen Y."/>
        </authorList>
    </citation>
    <scope>NUCLEOTIDE SEQUENCE [LARGE SCALE GENOMIC DNA]</scope>
    <source>
        <tissue evidence="5">Blood</tissue>
    </source>
</reference>
<dbReference type="EMBL" id="VHII01000012">
    <property type="protein sequence ID" value="KAF1382535.1"/>
    <property type="molecule type" value="Genomic_DNA"/>
</dbReference>
<evidence type="ECO:0000313" key="5">
    <source>
        <dbReference type="EMBL" id="KAF1382535.1"/>
    </source>
</evidence>
<dbReference type="PANTHER" id="PTHR28663:SF1">
    <property type="entry name" value="CILIA- AND FLAGELLA- ASSOCIATED PROTEIN 210"/>
    <property type="match status" value="1"/>
</dbReference>
<evidence type="ECO:0000256" key="3">
    <source>
        <dbReference type="SAM" id="MobiDB-lite"/>
    </source>
</evidence>
<comment type="caution">
    <text evidence="5">The sequence shown here is derived from an EMBL/GenBank/DDBJ whole genome shotgun (WGS) entry which is preliminary data.</text>
</comment>
<dbReference type="Pfam" id="PF13868">
    <property type="entry name" value="TPH"/>
    <property type="match status" value="1"/>
</dbReference>
<dbReference type="AlphaFoldDB" id="A0A6A5EVQ5"/>
<feature type="region of interest" description="Disordered" evidence="3">
    <location>
        <begin position="377"/>
        <end position="401"/>
    </location>
</feature>
<protein>
    <recommendedName>
        <fullName evidence="4">Trichohyalin-plectin-homology domain-containing protein</fullName>
    </recommendedName>
</protein>
<keyword evidence="6" id="KW-1185">Reference proteome</keyword>
<proteinExistence type="predicted"/>
<feature type="coiled-coil region" evidence="2">
    <location>
        <begin position="203"/>
        <end position="236"/>
    </location>
</feature>
<dbReference type="PANTHER" id="PTHR28663">
    <property type="entry name" value="COILED-COIL DOMAIN-CONTAINING PROTEIN 173"/>
    <property type="match status" value="1"/>
</dbReference>
<gene>
    <name evidence="5" type="ORF">PFLUV_G00144790</name>
</gene>
<feature type="region of interest" description="Disordered" evidence="3">
    <location>
        <begin position="1"/>
        <end position="24"/>
    </location>
</feature>
<organism evidence="5 6">
    <name type="scientific">Perca fluviatilis</name>
    <name type="common">European perch</name>
    <dbReference type="NCBI Taxonomy" id="8168"/>
    <lineage>
        <taxon>Eukaryota</taxon>
        <taxon>Metazoa</taxon>
        <taxon>Chordata</taxon>
        <taxon>Craniata</taxon>
        <taxon>Vertebrata</taxon>
        <taxon>Euteleostomi</taxon>
        <taxon>Actinopterygii</taxon>
        <taxon>Neopterygii</taxon>
        <taxon>Teleostei</taxon>
        <taxon>Neoteleostei</taxon>
        <taxon>Acanthomorphata</taxon>
        <taxon>Eupercaria</taxon>
        <taxon>Perciformes</taxon>
        <taxon>Percoidei</taxon>
        <taxon>Percidae</taxon>
        <taxon>Percinae</taxon>
        <taxon>Perca</taxon>
    </lineage>
</organism>
<accession>A0A6A5EVQ5</accession>
<feature type="coiled-coil region" evidence="2">
    <location>
        <begin position="47"/>
        <end position="122"/>
    </location>
</feature>
<dbReference type="InterPro" id="IPR039986">
    <property type="entry name" value="CFAP210"/>
</dbReference>
<evidence type="ECO:0000313" key="6">
    <source>
        <dbReference type="Proteomes" id="UP000465112"/>
    </source>
</evidence>
<evidence type="ECO:0000259" key="4">
    <source>
        <dbReference type="Pfam" id="PF13868"/>
    </source>
</evidence>
<dbReference type="GO" id="GO:0005879">
    <property type="term" value="C:axonemal microtubule"/>
    <property type="evidence" value="ECO:0007669"/>
    <property type="project" value="TreeGrafter"/>
</dbReference>
<evidence type="ECO:0000256" key="2">
    <source>
        <dbReference type="SAM" id="Coils"/>
    </source>
</evidence>